<evidence type="ECO:0000256" key="1">
    <source>
        <dbReference type="ARBA" id="ARBA00001946"/>
    </source>
</evidence>
<dbReference type="GO" id="GO:0005524">
    <property type="term" value="F:ATP binding"/>
    <property type="evidence" value="ECO:0007669"/>
    <property type="project" value="UniProtKB-KW"/>
</dbReference>
<dbReference type="Gene3D" id="1.10.510.10">
    <property type="entry name" value="Transferase(Phosphotransferase) domain 1"/>
    <property type="match status" value="1"/>
</dbReference>
<dbReference type="PANTHER" id="PTHR45852">
    <property type="entry name" value="SER/THR-PROTEIN KINASE RIO2"/>
    <property type="match status" value="1"/>
</dbReference>
<evidence type="ECO:0000256" key="4">
    <source>
        <dbReference type="ARBA" id="ARBA00022527"/>
    </source>
</evidence>
<evidence type="ECO:0000256" key="12">
    <source>
        <dbReference type="ARBA" id="ARBA00048679"/>
    </source>
</evidence>
<dbReference type="GO" id="GO:0004674">
    <property type="term" value="F:protein serine/threonine kinase activity"/>
    <property type="evidence" value="ECO:0007669"/>
    <property type="project" value="UniProtKB-KW"/>
</dbReference>
<keyword evidence="4" id="KW-0723">Serine/threonine-protein kinase</keyword>
<dbReference type="FunFam" id="1.10.10.10:FF:000053">
    <property type="entry name" value="Serine/threonine-protein kinase RIO2"/>
    <property type="match status" value="1"/>
</dbReference>
<protein>
    <recommendedName>
        <fullName evidence="13">Serine/threonine-protein kinase RIO2</fullName>
        <ecNumber evidence="3">2.7.11.1</ecNumber>
    </recommendedName>
    <alternativeName>
        <fullName evidence="14">Serine/threonine-protein kinase rio2</fullName>
    </alternativeName>
</protein>
<comment type="catalytic activity">
    <reaction evidence="11">
        <text>L-threonyl-[protein] + ATP = O-phospho-L-threonyl-[protein] + ADP + H(+)</text>
        <dbReference type="Rhea" id="RHEA:46608"/>
        <dbReference type="Rhea" id="RHEA-COMP:11060"/>
        <dbReference type="Rhea" id="RHEA-COMP:11605"/>
        <dbReference type="ChEBI" id="CHEBI:15378"/>
        <dbReference type="ChEBI" id="CHEBI:30013"/>
        <dbReference type="ChEBI" id="CHEBI:30616"/>
        <dbReference type="ChEBI" id="CHEBI:61977"/>
        <dbReference type="ChEBI" id="CHEBI:456216"/>
        <dbReference type="EC" id="2.7.11.1"/>
    </reaction>
</comment>
<reference evidence="17 18" key="1">
    <citation type="submission" date="2020-02" db="EMBL/GenBank/DDBJ databases">
        <authorList>
            <person name="Ferguson B K."/>
        </authorList>
    </citation>
    <scope>NUCLEOTIDE SEQUENCE [LARGE SCALE GENOMIC DNA]</scope>
</reference>
<dbReference type="GO" id="GO:0005634">
    <property type="term" value="C:nucleus"/>
    <property type="evidence" value="ECO:0007669"/>
    <property type="project" value="TreeGrafter"/>
</dbReference>
<dbReference type="Gene3D" id="3.30.200.20">
    <property type="entry name" value="Phosphorylase Kinase, domain 1"/>
    <property type="match status" value="1"/>
</dbReference>
<evidence type="ECO:0000256" key="3">
    <source>
        <dbReference type="ARBA" id="ARBA00012513"/>
    </source>
</evidence>
<evidence type="ECO:0000256" key="13">
    <source>
        <dbReference type="ARBA" id="ARBA00068353"/>
    </source>
</evidence>
<feature type="compositionally biased region" description="Basic and acidic residues" evidence="15">
    <location>
        <begin position="389"/>
        <end position="398"/>
    </location>
</feature>
<evidence type="ECO:0000256" key="14">
    <source>
        <dbReference type="ARBA" id="ARBA00068837"/>
    </source>
</evidence>
<feature type="region of interest" description="Disordered" evidence="15">
    <location>
        <begin position="307"/>
        <end position="407"/>
    </location>
</feature>
<dbReference type="InterPro" id="IPR011009">
    <property type="entry name" value="Kinase-like_dom_sf"/>
</dbReference>
<sequence length="464" mass="54427">MGKLDVKMMRYLSREDFRVLTAIEMGMKNHELVNLPLIAQIANLPRGGLIKVLHQLVKHELLCFERNRRYEGYRLTNKGYDYLALKALAARDLIDRFGTQIGVGKESNIYTVSKKDSDEIYCLKLHRLGRTCFKQVKNKRYYHEKRSYMSWLYLSRVSATKEFLYMTALYDRGFPVPKPIDYNRHCIIMELIEGVPLCNVKEVENKDELYDALMKIICKLAYCGVVHGDFNEFNIMITDDGKPIMIDFPQMISIDNEEAEMYFNRDVKGVREFFRRRFDYESTMYPVFQELIKECKADEKLNLNLPEVEIDEDEDENDSSEEESCSENEETSEKSQEKDEVIDAKEDLEKKIGGLNIDATNLKDEDHNNESSEEDHSNESNEEDNSGEDLDKKIETSTKKKTSKRYRKKVQLTQEEIKQRVRGDLQKKMRKDLIKKNLKKSTISSKIRRENQAAANENCSFWID</sequence>
<dbReference type="PANTHER" id="PTHR45852:SF1">
    <property type="entry name" value="SERINE_THREONINE-PROTEIN KINASE RIO2"/>
    <property type="match status" value="1"/>
</dbReference>
<dbReference type="InterPro" id="IPR015285">
    <property type="entry name" value="RIO2_wHTH_N"/>
</dbReference>
<dbReference type="SMART" id="SM00090">
    <property type="entry name" value="RIO"/>
    <property type="match status" value="1"/>
</dbReference>
<comment type="catalytic activity">
    <reaction evidence="12">
        <text>L-seryl-[protein] + ATP = O-phospho-L-seryl-[protein] + ADP + H(+)</text>
        <dbReference type="Rhea" id="RHEA:17989"/>
        <dbReference type="Rhea" id="RHEA-COMP:9863"/>
        <dbReference type="Rhea" id="RHEA-COMP:11604"/>
        <dbReference type="ChEBI" id="CHEBI:15378"/>
        <dbReference type="ChEBI" id="CHEBI:29999"/>
        <dbReference type="ChEBI" id="CHEBI:30616"/>
        <dbReference type="ChEBI" id="CHEBI:83421"/>
        <dbReference type="ChEBI" id="CHEBI:456216"/>
        <dbReference type="EC" id="2.7.11.1"/>
    </reaction>
</comment>
<comment type="similarity">
    <text evidence="2">Belongs to the protein kinase superfamily. RIO-type Ser/Thr kinase family.</text>
</comment>
<evidence type="ECO:0000313" key="17">
    <source>
        <dbReference type="EMBL" id="CAB0045331.1"/>
    </source>
</evidence>
<evidence type="ECO:0000256" key="11">
    <source>
        <dbReference type="ARBA" id="ARBA00047899"/>
    </source>
</evidence>
<proteinExistence type="inferred from homology"/>
<dbReference type="GO" id="GO:0030490">
    <property type="term" value="P:maturation of SSU-rRNA"/>
    <property type="evidence" value="ECO:0007669"/>
    <property type="project" value="TreeGrafter"/>
</dbReference>
<evidence type="ECO:0000256" key="5">
    <source>
        <dbReference type="ARBA" id="ARBA00022679"/>
    </source>
</evidence>
<dbReference type="InterPro" id="IPR018935">
    <property type="entry name" value="RIO_kinase_CS"/>
</dbReference>
<comment type="cofactor">
    <cofactor evidence="1">
        <name>Mg(2+)</name>
        <dbReference type="ChEBI" id="CHEBI:18420"/>
    </cofactor>
</comment>
<keyword evidence="5" id="KW-0808">Transferase</keyword>
<dbReference type="GO" id="GO:0030688">
    <property type="term" value="C:preribosome, small subunit precursor"/>
    <property type="evidence" value="ECO:0007669"/>
    <property type="project" value="TreeGrafter"/>
</dbReference>
<dbReference type="Pfam" id="PF01163">
    <property type="entry name" value="RIO1"/>
    <property type="match status" value="1"/>
</dbReference>
<dbReference type="PROSITE" id="PS01245">
    <property type="entry name" value="RIO1"/>
    <property type="match status" value="1"/>
</dbReference>
<dbReference type="Gene3D" id="1.10.10.10">
    <property type="entry name" value="Winged helix-like DNA-binding domain superfamily/Winged helix DNA-binding domain"/>
    <property type="match status" value="1"/>
</dbReference>
<dbReference type="InterPro" id="IPR036390">
    <property type="entry name" value="WH_DNA-bd_sf"/>
</dbReference>
<keyword evidence="9" id="KW-0067">ATP-binding</keyword>
<dbReference type="InterPro" id="IPR030484">
    <property type="entry name" value="Rio2"/>
</dbReference>
<keyword evidence="18" id="KW-1185">Reference proteome</keyword>
<dbReference type="SUPFAM" id="SSF46785">
    <property type="entry name" value="Winged helix' DNA-binding domain"/>
    <property type="match status" value="1"/>
</dbReference>
<dbReference type="GO" id="GO:0005829">
    <property type="term" value="C:cytosol"/>
    <property type="evidence" value="ECO:0007669"/>
    <property type="project" value="TreeGrafter"/>
</dbReference>
<evidence type="ECO:0000256" key="7">
    <source>
        <dbReference type="ARBA" id="ARBA00022741"/>
    </source>
</evidence>
<dbReference type="FunFam" id="3.30.200.20:FF:000052">
    <property type="entry name" value="Serine/threonine-protein kinase RIO2"/>
    <property type="match status" value="1"/>
</dbReference>
<evidence type="ECO:0000259" key="16">
    <source>
        <dbReference type="SMART" id="SM00090"/>
    </source>
</evidence>
<evidence type="ECO:0000256" key="8">
    <source>
        <dbReference type="ARBA" id="ARBA00022777"/>
    </source>
</evidence>
<keyword evidence="6" id="KW-0479">Metal-binding</keyword>
<evidence type="ECO:0000256" key="15">
    <source>
        <dbReference type="SAM" id="MobiDB-lite"/>
    </source>
</evidence>
<organism evidence="17 18">
    <name type="scientific">Trichogramma brassicae</name>
    <dbReference type="NCBI Taxonomy" id="86971"/>
    <lineage>
        <taxon>Eukaryota</taxon>
        <taxon>Metazoa</taxon>
        <taxon>Ecdysozoa</taxon>
        <taxon>Arthropoda</taxon>
        <taxon>Hexapoda</taxon>
        <taxon>Insecta</taxon>
        <taxon>Pterygota</taxon>
        <taxon>Neoptera</taxon>
        <taxon>Endopterygota</taxon>
        <taxon>Hymenoptera</taxon>
        <taxon>Apocrita</taxon>
        <taxon>Proctotrupomorpha</taxon>
        <taxon>Chalcidoidea</taxon>
        <taxon>Trichogrammatidae</taxon>
        <taxon>Trichogramma</taxon>
    </lineage>
</organism>
<feature type="compositionally biased region" description="Basic and acidic residues" evidence="15">
    <location>
        <begin position="331"/>
        <end position="352"/>
    </location>
</feature>
<evidence type="ECO:0000256" key="9">
    <source>
        <dbReference type="ARBA" id="ARBA00022840"/>
    </source>
</evidence>
<evidence type="ECO:0000313" key="18">
    <source>
        <dbReference type="Proteomes" id="UP000479190"/>
    </source>
</evidence>
<dbReference type="InterPro" id="IPR036388">
    <property type="entry name" value="WH-like_DNA-bd_sf"/>
</dbReference>
<dbReference type="GO" id="GO:0046872">
    <property type="term" value="F:metal ion binding"/>
    <property type="evidence" value="ECO:0007669"/>
    <property type="project" value="UniProtKB-KW"/>
</dbReference>
<dbReference type="AlphaFoldDB" id="A0A6H5JCA9"/>
<keyword evidence="7" id="KW-0547">Nucleotide-binding</keyword>
<dbReference type="EC" id="2.7.11.1" evidence="3"/>
<dbReference type="Proteomes" id="UP000479190">
    <property type="component" value="Unassembled WGS sequence"/>
</dbReference>
<keyword evidence="8" id="KW-0418">Kinase</keyword>
<evidence type="ECO:0000256" key="10">
    <source>
        <dbReference type="ARBA" id="ARBA00022842"/>
    </source>
</evidence>
<dbReference type="Pfam" id="PF09202">
    <property type="entry name" value="Rio2_N"/>
    <property type="match status" value="1"/>
</dbReference>
<dbReference type="OrthoDB" id="10258631at2759"/>
<dbReference type="InterPro" id="IPR018934">
    <property type="entry name" value="RIO_dom"/>
</dbReference>
<keyword evidence="10" id="KW-0460">Magnesium</keyword>
<evidence type="ECO:0000256" key="6">
    <source>
        <dbReference type="ARBA" id="ARBA00022723"/>
    </source>
</evidence>
<name>A0A6H5JCA9_9HYME</name>
<feature type="compositionally biased region" description="Acidic residues" evidence="15">
    <location>
        <begin position="308"/>
        <end position="330"/>
    </location>
</feature>
<dbReference type="InterPro" id="IPR000687">
    <property type="entry name" value="RIO_kinase"/>
</dbReference>
<dbReference type="CDD" id="cd05144">
    <property type="entry name" value="RIO2_C"/>
    <property type="match status" value="1"/>
</dbReference>
<feature type="domain" description="RIO kinase" evidence="16">
    <location>
        <begin position="66"/>
        <end position="294"/>
    </location>
</feature>
<evidence type="ECO:0000256" key="2">
    <source>
        <dbReference type="ARBA" id="ARBA00009196"/>
    </source>
</evidence>
<accession>A0A6H5JCA9</accession>
<feature type="compositionally biased region" description="Basic and acidic residues" evidence="15">
    <location>
        <begin position="361"/>
        <end position="379"/>
    </location>
</feature>
<dbReference type="SUPFAM" id="SSF56112">
    <property type="entry name" value="Protein kinase-like (PK-like)"/>
    <property type="match status" value="1"/>
</dbReference>
<dbReference type="EMBL" id="CADCXV010001560">
    <property type="protein sequence ID" value="CAB0045331.1"/>
    <property type="molecule type" value="Genomic_DNA"/>
</dbReference>
<gene>
    <name evidence="17" type="ORF">TBRA_LOCUS16859</name>
</gene>